<accession>A0ABU0A360</accession>
<dbReference type="RefSeq" id="WP_307332426.1">
    <property type="nucleotide sequence ID" value="NZ_JAUSUG010000038.1"/>
</dbReference>
<protein>
    <submittedName>
        <fullName evidence="1">Uncharacterized protein</fullName>
    </submittedName>
</protein>
<dbReference type="EMBL" id="JAUSUG010000038">
    <property type="protein sequence ID" value="MDQ0257926.1"/>
    <property type="molecule type" value="Genomic_DNA"/>
</dbReference>
<evidence type="ECO:0000313" key="1">
    <source>
        <dbReference type="EMBL" id="MDQ0257926.1"/>
    </source>
</evidence>
<evidence type="ECO:0000313" key="2">
    <source>
        <dbReference type="Proteomes" id="UP001230005"/>
    </source>
</evidence>
<proteinExistence type="predicted"/>
<comment type="caution">
    <text evidence="1">The sequence shown here is derived from an EMBL/GenBank/DDBJ whole genome shotgun (WGS) entry which is preliminary data.</text>
</comment>
<sequence>MKNEWKWAENVNLLKMSPKEIETLHNMDPLTRKFTLTFKYDERFGWNRYEPQHVDLADTTKEEFLNHMNEWWEQCSGNGVVKDWICQYDSYTYTAMNKSEFTEFLYRFMNSWTDTRTNVVADGFRENFWHGIDHEVVARQKQDLLAWIEMKNEVFAQKLGNNFDMVIENLIEWVNVNAILEPLMVLLDLLGVLPL</sequence>
<dbReference type="Proteomes" id="UP001230005">
    <property type="component" value="Unassembled WGS sequence"/>
</dbReference>
<reference evidence="1 2" key="1">
    <citation type="submission" date="2023-07" db="EMBL/GenBank/DDBJ databases">
        <title>Genomic Encyclopedia of Type Strains, Phase IV (KMG-IV): sequencing the most valuable type-strain genomes for metagenomic binning, comparative biology and taxonomic classification.</title>
        <authorList>
            <person name="Goeker M."/>
        </authorList>
    </citation>
    <scope>NUCLEOTIDE SEQUENCE [LARGE SCALE GENOMIC DNA]</scope>
    <source>
        <strain evidence="1 2">DSM 9768</strain>
    </source>
</reference>
<gene>
    <name evidence="1" type="ORF">J2S74_005389</name>
</gene>
<name>A0ABU0A360_9BACI</name>
<organism evidence="1 2">
    <name type="scientific">Evansella vedderi</name>
    <dbReference type="NCBI Taxonomy" id="38282"/>
    <lineage>
        <taxon>Bacteria</taxon>
        <taxon>Bacillati</taxon>
        <taxon>Bacillota</taxon>
        <taxon>Bacilli</taxon>
        <taxon>Bacillales</taxon>
        <taxon>Bacillaceae</taxon>
        <taxon>Evansella</taxon>
    </lineage>
</organism>
<keyword evidence="2" id="KW-1185">Reference proteome</keyword>